<name>A0AAD6I951_PENCN</name>
<keyword evidence="6" id="KW-1185">Reference proteome</keyword>
<feature type="domain" description="Helicase C-terminal" evidence="4">
    <location>
        <begin position="24"/>
        <end position="156"/>
    </location>
</feature>
<dbReference type="InterPro" id="IPR050628">
    <property type="entry name" value="SNF2_RAD54_helicase_TF"/>
</dbReference>
<dbReference type="InterPro" id="IPR049730">
    <property type="entry name" value="SNF2/RAD54-like_C"/>
</dbReference>
<comment type="caution">
    <text evidence="5">The sequence shown here is derived from an EMBL/GenBank/DDBJ whole genome shotgun (WGS) entry which is preliminary data.</text>
</comment>
<evidence type="ECO:0000256" key="1">
    <source>
        <dbReference type="ARBA" id="ARBA00022741"/>
    </source>
</evidence>
<dbReference type="GO" id="GO:0016787">
    <property type="term" value="F:hydrolase activity"/>
    <property type="evidence" value="ECO:0007669"/>
    <property type="project" value="UniProtKB-KW"/>
</dbReference>
<organism evidence="5 6">
    <name type="scientific">Penicillium canescens</name>
    <dbReference type="NCBI Taxonomy" id="5083"/>
    <lineage>
        <taxon>Eukaryota</taxon>
        <taxon>Fungi</taxon>
        <taxon>Dikarya</taxon>
        <taxon>Ascomycota</taxon>
        <taxon>Pezizomycotina</taxon>
        <taxon>Eurotiomycetes</taxon>
        <taxon>Eurotiomycetidae</taxon>
        <taxon>Eurotiales</taxon>
        <taxon>Aspergillaceae</taxon>
        <taxon>Penicillium</taxon>
    </lineage>
</organism>
<dbReference type="Gene3D" id="3.40.50.300">
    <property type="entry name" value="P-loop containing nucleotide triphosphate hydrolases"/>
    <property type="match status" value="1"/>
</dbReference>
<dbReference type="GO" id="GO:0005524">
    <property type="term" value="F:ATP binding"/>
    <property type="evidence" value="ECO:0007669"/>
    <property type="project" value="UniProtKB-KW"/>
</dbReference>
<dbReference type="GO" id="GO:0006281">
    <property type="term" value="P:DNA repair"/>
    <property type="evidence" value="ECO:0007669"/>
    <property type="project" value="TreeGrafter"/>
</dbReference>
<gene>
    <name evidence="5" type="ORF">N7460_008047</name>
</gene>
<evidence type="ECO:0000256" key="2">
    <source>
        <dbReference type="ARBA" id="ARBA00022801"/>
    </source>
</evidence>
<evidence type="ECO:0000313" key="5">
    <source>
        <dbReference type="EMBL" id="KAJ6038276.1"/>
    </source>
</evidence>
<dbReference type="AlphaFoldDB" id="A0AAD6I951"/>
<dbReference type="SMART" id="SM00490">
    <property type="entry name" value="HELICc"/>
    <property type="match status" value="1"/>
</dbReference>
<evidence type="ECO:0000259" key="4">
    <source>
        <dbReference type="PROSITE" id="PS51194"/>
    </source>
</evidence>
<reference evidence="5" key="1">
    <citation type="journal article" date="2023" name="IMA Fungus">
        <title>Comparative genomic study of the Penicillium genus elucidates a diverse pangenome and 15 lateral gene transfer events.</title>
        <authorList>
            <person name="Petersen C."/>
            <person name="Sorensen T."/>
            <person name="Nielsen M.R."/>
            <person name="Sondergaard T.E."/>
            <person name="Sorensen J.L."/>
            <person name="Fitzpatrick D.A."/>
            <person name="Frisvad J.C."/>
            <person name="Nielsen K.L."/>
        </authorList>
    </citation>
    <scope>NUCLEOTIDE SEQUENCE</scope>
    <source>
        <strain evidence="5">IBT 15450</strain>
    </source>
</reference>
<keyword evidence="1" id="KW-0547">Nucleotide-binding</keyword>
<dbReference type="PANTHER" id="PTHR45626">
    <property type="entry name" value="TRANSCRIPTION TERMINATION FACTOR 2-RELATED"/>
    <property type="match status" value="1"/>
</dbReference>
<reference evidence="5" key="2">
    <citation type="submission" date="2023-01" db="EMBL/GenBank/DDBJ databases">
        <authorList>
            <person name="Petersen C."/>
        </authorList>
    </citation>
    <scope>NUCLEOTIDE SEQUENCE</scope>
    <source>
        <strain evidence="5">IBT 15450</strain>
    </source>
</reference>
<evidence type="ECO:0000313" key="6">
    <source>
        <dbReference type="Proteomes" id="UP001219568"/>
    </source>
</evidence>
<dbReference type="GO" id="GO:0005634">
    <property type="term" value="C:nucleus"/>
    <property type="evidence" value="ECO:0007669"/>
    <property type="project" value="TreeGrafter"/>
</dbReference>
<dbReference type="EMBL" id="JAQJZL010000009">
    <property type="protein sequence ID" value="KAJ6038276.1"/>
    <property type="molecule type" value="Genomic_DNA"/>
</dbReference>
<keyword evidence="3" id="KW-0067">ATP-binding</keyword>
<dbReference type="CDD" id="cd18793">
    <property type="entry name" value="SF2_C_SNF"/>
    <property type="match status" value="1"/>
</dbReference>
<accession>A0AAD6I951</accession>
<evidence type="ECO:0000256" key="3">
    <source>
        <dbReference type="ARBA" id="ARBA00022840"/>
    </source>
</evidence>
<dbReference type="InterPro" id="IPR027417">
    <property type="entry name" value="P-loop_NTPase"/>
</dbReference>
<dbReference type="Proteomes" id="UP001219568">
    <property type="component" value="Unassembled WGS sequence"/>
</dbReference>
<proteinExistence type="predicted"/>
<dbReference type="PROSITE" id="PS51194">
    <property type="entry name" value="HELICASE_CTER"/>
    <property type="match status" value="1"/>
</dbReference>
<sequence length="156" mass="17565">MVQYSEKESYSVTRWNGEATKSAFLEGQFSAEGCSPGTAPQSFCTKQIASEKMLDLLEMELRTQNFRFQRIDGQKSLQDRAMALEIFHKDPTCTVMIASIGSVAEGIDLTAASSVHIMEPQWNPMLEEQSLNRAHRIGQTRDVIVNRYIVSNSIEK</sequence>
<dbReference type="InterPro" id="IPR001650">
    <property type="entry name" value="Helicase_C-like"/>
</dbReference>
<dbReference type="GO" id="GO:0008094">
    <property type="term" value="F:ATP-dependent activity, acting on DNA"/>
    <property type="evidence" value="ECO:0007669"/>
    <property type="project" value="TreeGrafter"/>
</dbReference>
<dbReference type="SUPFAM" id="SSF52540">
    <property type="entry name" value="P-loop containing nucleoside triphosphate hydrolases"/>
    <property type="match status" value="1"/>
</dbReference>
<keyword evidence="2" id="KW-0378">Hydrolase</keyword>
<dbReference type="Pfam" id="PF00271">
    <property type="entry name" value="Helicase_C"/>
    <property type="match status" value="1"/>
</dbReference>
<protein>
    <recommendedName>
        <fullName evidence="4">Helicase C-terminal domain-containing protein</fullName>
    </recommendedName>
</protein>